<dbReference type="GO" id="GO:0015344">
    <property type="term" value="F:siderophore uptake transmembrane transporter activity"/>
    <property type="evidence" value="ECO:0007669"/>
    <property type="project" value="TreeGrafter"/>
</dbReference>
<dbReference type="GO" id="GO:0044718">
    <property type="term" value="P:siderophore transmembrane transport"/>
    <property type="evidence" value="ECO:0007669"/>
    <property type="project" value="TreeGrafter"/>
</dbReference>
<dbReference type="RefSeq" id="WP_068713271.1">
    <property type="nucleotide sequence ID" value="NZ_LSZP01000062.1"/>
</dbReference>
<evidence type="ECO:0000256" key="10">
    <source>
        <dbReference type="RuleBase" id="RU003357"/>
    </source>
</evidence>
<keyword evidence="3 9" id="KW-1134">Transmembrane beta strand</keyword>
<dbReference type="InterPro" id="IPR010100">
    <property type="entry name" value="TonB-dep_Cu_rcpt"/>
</dbReference>
<evidence type="ECO:0000313" key="15">
    <source>
        <dbReference type="Proteomes" id="UP000071392"/>
    </source>
</evidence>
<proteinExistence type="inferred from homology"/>
<dbReference type="PANTHER" id="PTHR30069">
    <property type="entry name" value="TONB-DEPENDENT OUTER MEMBRANE RECEPTOR"/>
    <property type="match status" value="1"/>
</dbReference>
<dbReference type="Gene3D" id="2.40.170.20">
    <property type="entry name" value="TonB-dependent receptor, beta-barrel domain"/>
    <property type="match status" value="1"/>
</dbReference>
<evidence type="ECO:0000256" key="9">
    <source>
        <dbReference type="PROSITE-ProRule" id="PRU01360"/>
    </source>
</evidence>
<protein>
    <recommendedName>
        <fullName evidence="16">TonB-dependent copper receptor</fullName>
    </recommendedName>
</protein>
<evidence type="ECO:0008006" key="16">
    <source>
        <dbReference type="Google" id="ProtNLM"/>
    </source>
</evidence>
<dbReference type="Proteomes" id="UP000071392">
    <property type="component" value="Unassembled WGS sequence"/>
</dbReference>
<dbReference type="PROSITE" id="PS52016">
    <property type="entry name" value="TONB_DEPENDENT_REC_3"/>
    <property type="match status" value="1"/>
</dbReference>
<feature type="domain" description="TonB-dependent receptor-like beta-barrel" evidence="12">
    <location>
        <begin position="198"/>
        <end position="633"/>
    </location>
</feature>
<dbReference type="PROSITE" id="PS01156">
    <property type="entry name" value="TONB_DEPENDENT_REC_2"/>
    <property type="match status" value="1"/>
</dbReference>
<accession>A0A139SHE9</accession>
<dbReference type="NCBIfam" id="TIGR01778">
    <property type="entry name" value="TonB-copper"/>
    <property type="match status" value="1"/>
</dbReference>
<dbReference type="AlphaFoldDB" id="A0A139SHE9"/>
<evidence type="ECO:0000256" key="8">
    <source>
        <dbReference type="ARBA" id="ARBA00023237"/>
    </source>
</evidence>
<evidence type="ECO:0000256" key="4">
    <source>
        <dbReference type="ARBA" id="ARBA00022692"/>
    </source>
</evidence>
<evidence type="ECO:0000259" key="12">
    <source>
        <dbReference type="Pfam" id="PF00593"/>
    </source>
</evidence>
<name>A0A139SHE9_9BACT</name>
<evidence type="ECO:0000256" key="6">
    <source>
        <dbReference type="ARBA" id="ARBA00023077"/>
    </source>
</evidence>
<dbReference type="Pfam" id="PF00593">
    <property type="entry name" value="TonB_dep_Rec_b-barrel"/>
    <property type="match status" value="1"/>
</dbReference>
<dbReference type="SUPFAM" id="SSF56935">
    <property type="entry name" value="Porins"/>
    <property type="match status" value="1"/>
</dbReference>
<feature type="domain" description="TonB-dependent receptor plug" evidence="13">
    <location>
        <begin position="40"/>
        <end position="147"/>
    </location>
</feature>
<dbReference type="GO" id="GO:0009279">
    <property type="term" value="C:cell outer membrane"/>
    <property type="evidence" value="ECO:0007669"/>
    <property type="project" value="UniProtKB-SubCell"/>
</dbReference>
<reference evidence="14 15" key="1">
    <citation type="submission" date="2016-02" db="EMBL/GenBank/DDBJ databases">
        <authorList>
            <person name="Wen L."/>
            <person name="He K."/>
            <person name="Yang H."/>
        </authorList>
    </citation>
    <scope>NUCLEOTIDE SEQUENCE [LARGE SCALE GENOMIC DNA]</scope>
    <source>
        <strain evidence="14 15">CV41</strain>
    </source>
</reference>
<dbReference type="InterPro" id="IPR012910">
    <property type="entry name" value="Plug_dom"/>
</dbReference>
<feature type="signal peptide" evidence="11">
    <location>
        <begin position="1"/>
        <end position="19"/>
    </location>
</feature>
<keyword evidence="2 9" id="KW-0813">Transport</keyword>
<comment type="caution">
    <text evidence="14">The sequence shown here is derived from an EMBL/GenBank/DDBJ whole genome shotgun (WGS) entry which is preliminary data.</text>
</comment>
<evidence type="ECO:0000256" key="7">
    <source>
        <dbReference type="ARBA" id="ARBA00023136"/>
    </source>
</evidence>
<evidence type="ECO:0000259" key="13">
    <source>
        <dbReference type="Pfam" id="PF07715"/>
    </source>
</evidence>
<evidence type="ECO:0000256" key="1">
    <source>
        <dbReference type="ARBA" id="ARBA00004571"/>
    </source>
</evidence>
<gene>
    <name evidence="14" type="ORF">AXK12_08175</name>
</gene>
<dbReference type="InterPro" id="IPR036942">
    <property type="entry name" value="Beta-barrel_TonB_sf"/>
</dbReference>
<sequence length="673" mass="72085">MKSFSFVFLATALTAFAQAESLSASDAVSVLSPLVVTSVRAQSKPLTVISSTQTPVQPIPAQDGADTLKAIPGFSVGRKGGTGGEVTLRGQAGSRLDLLLDGQSVLGGCPNRMDPPTAYIFPASFDRVRVLKGPQTVLYGPGNSAGVVLFERELRRYVQRTAQADASATLGSFGRRDAWASARAGSALGYGEVSLNHTRAADYEDGDGARVHSQYERTSVNAALGWTPDAQTLVELSGTWSEGEAAYGHSMMDATQLDRESLALRVERTELSSKVARVEAQLAYNHADHIMDDFRLRVPGMMPMGESRPDHRVWSGRVLGEFAASEALELRLGGDFREGRHRSKDSGAWVADAKIGSTGVFAEAEMGLGDRGRVLAGARLDRWEAQDFRQSLASGMMGMGGSVPNPTANAKRRTTLAAGFVRYEHGSQEQEGLTSYAGLGYTERAPDYWELVRHESLGTRSAFGTRPEKTAQLDIGLNYARGPFTAFVAAFANRVDDFILLQNGVVKGMRTVTAVRNVDAESWGGEAGLGYTLAEQWHVDTSLAYVRGRNRSDAAALAQQPPLEGRLSVSYAAPRWSVGALARAVAAQNRVAVGQGTIAGQDLGRTPGFGVLSLNAGWRVTERATLTAGVDNVFDKTYAEHLSRAGAAVNGYPTTARINEPGRTLWTTLRVSF</sequence>
<evidence type="ECO:0000313" key="14">
    <source>
        <dbReference type="EMBL" id="KXU34002.1"/>
    </source>
</evidence>
<comment type="subcellular location">
    <subcellularLocation>
        <location evidence="1 9">Cell outer membrane</location>
        <topology evidence="1 9">Multi-pass membrane protein</topology>
    </subcellularLocation>
</comment>
<dbReference type="Gene3D" id="2.170.130.10">
    <property type="entry name" value="TonB-dependent receptor, plug domain"/>
    <property type="match status" value="1"/>
</dbReference>
<keyword evidence="7 9" id="KW-0472">Membrane</keyword>
<dbReference type="InterPro" id="IPR039426">
    <property type="entry name" value="TonB-dep_rcpt-like"/>
</dbReference>
<keyword evidence="5 11" id="KW-0732">Signal</keyword>
<dbReference type="InterPro" id="IPR010917">
    <property type="entry name" value="TonB_rcpt_CS"/>
</dbReference>
<organism evidence="14 15">
    <name type="scientific">Cephaloticoccus capnophilus</name>
    <dbReference type="NCBI Taxonomy" id="1548208"/>
    <lineage>
        <taxon>Bacteria</taxon>
        <taxon>Pseudomonadati</taxon>
        <taxon>Verrucomicrobiota</taxon>
        <taxon>Opitutia</taxon>
        <taxon>Opitutales</taxon>
        <taxon>Opitutaceae</taxon>
        <taxon>Cephaloticoccus</taxon>
    </lineage>
</organism>
<comment type="similarity">
    <text evidence="9 10">Belongs to the TonB-dependent receptor family.</text>
</comment>
<keyword evidence="6 10" id="KW-0798">TonB box</keyword>
<dbReference type="InterPro" id="IPR000531">
    <property type="entry name" value="Beta-barrel_TonB"/>
</dbReference>
<evidence type="ECO:0000256" key="11">
    <source>
        <dbReference type="SAM" id="SignalP"/>
    </source>
</evidence>
<dbReference type="PANTHER" id="PTHR30069:SF49">
    <property type="entry name" value="OUTER MEMBRANE PROTEIN C"/>
    <property type="match status" value="1"/>
</dbReference>
<dbReference type="Pfam" id="PF07715">
    <property type="entry name" value="Plug"/>
    <property type="match status" value="1"/>
</dbReference>
<dbReference type="STRING" id="1548208.AXK12_08175"/>
<evidence type="ECO:0000256" key="3">
    <source>
        <dbReference type="ARBA" id="ARBA00022452"/>
    </source>
</evidence>
<dbReference type="CDD" id="cd01347">
    <property type="entry name" value="ligand_gated_channel"/>
    <property type="match status" value="1"/>
</dbReference>
<feature type="chain" id="PRO_5007299196" description="TonB-dependent copper receptor" evidence="11">
    <location>
        <begin position="20"/>
        <end position="673"/>
    </location>
</feature>
<dbReference type="InterPro" id="IPR037066">
    <property type="entry name" value="Plug_dom_sf"/>
</dbReference>
<dbReference type="EMBL" id="LSZP01000062">
    <property type="protein sequence ID" value="KXU34002.1"/>
    <property type="molecule type" value="Genomic_DNA"/>
</dbReference>
<keyword evidence="8 9" id="KW-0998">Cell outer membrane</keyword>
<dbReference type="OrthoDB" id="9759247at2"/>
<keyword evidence="4 9" id="KW-0812">Transmembrane</keyword>
<evidence type="ECO:0000256" key="2">
    <source>
        <dbReference type="ARBA" id="ARBA00022448"/>
    </source>
</evidence>
<keyword evidence="15" id="KW-1185">Reference proteome</keyword>
<evidence type="ECO:0000256" key="5">
    <source>
        <dbReference type="ARBA" id="ARBA00022729"/>
    </source>
</evidence>